<reference evidence="2 3" key="1">
    <citation type="submission" date="2020-10" db="EMBL/GenBank/DDBJ databases">
        <title>Ca. Dormibacterota MAGs.</title>
        <authorList>
            <person name="Montgomery K."/>
        </authorList>
    </citation>
    <scope>NUCLEOTIDE SEQUENCE [LARGE SCALE GENOMIC DNA]</scope>
    <source>
        <strain evidence="2">SC8812_S17_18</strain>
    </source>
</reference>
<dbReference type="EMBL" id="JAEKNS010000061">
    <property type="protein sequence ID" value="MBJ7594298.1"/>
    <property type="molecule type" value="Genomic_DNA"/>
</dbReference>
<proteinExistence type="predicted"/>
<organism evidence="2 3">
    <name type="scientific">Candidatus Aeolococcus gillhamiae</name>
    <dbReference type="NCBI Taxonomy" id="3127015"/>
    <lineage>
        <taxon>Bacteria</taxon>
        <taxon>Bacillati</taxon>
        <taxon>Candidatus Dormiibacterota</taxon>
        <taxon>Candidatus Dormibacteria</taxon>
        <taxon>Candidatus Aeolococcales</taxon>
        <taxon>Candidatus Aeolococcaceae</taxon>
        <taxon>Candidatus Aeolococcus</taxon>
    </lineage>
</organism>
<evidence type="ECO:0000259" key="1">
    <source>
        <dbReference type="Pfam" id="PF02538"/>
    </source>
</evidence>
<accession>A0A934JZV6</accession>
<dbReference type="Pfam" id="PF02538">
    <property type="entry name" value="Hydantoinase_B"/>
    <property type="match status" value="1"/>
</dbReference>
<name>A0A934JZV6_9BACT</name>
<dbReference type="PANTHER" id="PTHR11365:SF23">
    <property type="entry name" value="HYPOTHETICAL 5-OXOPROLINASE (EUROFUNG)-RELATED"/>
    <property type="match status" value="1"/>
</dbReference>
<gene>
    <name evidence="2" type="ORF">JF886_05435</name>
</gene>
<sequence length="583" mass="61966">MSTARTLDPITLAVLRAGLINSVAEMKAVVLRTAYSNLWKEAGDLSCGLLTSGAELVVQGIGDIPVHLASMPHSLSGCLSRIPPHRLRPGDVLYQNDPYQGNNHLPDFIMAKPVFFDGRIVAYTAVRGHYVDVGGGGPGSYSAAMPDIYAEGLRIPPVRIYEEGVLNQDIVDILGCNTRNSRERLGDLRSQYAGCIAAERRVIAFCEKYGADIVERGMQEVLDASEHLTRAAIAEIPNGEYYFEDWCDDDAVSDDPIKIAATVTVRGEEIEVDFSGASPQVRGGMNAPLAVTLSATCYAIKCLTDPENPANTGSYRPIRVLAPPGSVVNPLPPAPVVAGNHETASRITDVIVGALAEALPTKVCAAGSGSSAVLSLGTRIRQDDGRDREVVMVETHGSGQGANVDGDGVNARRVNVGNTGNTPNEALEGAFPITVLQYSVSTDGGGAGRTRGGTGITRVLRLEHDSTMTITAERAKFSPYGLFGGLAAPTAEFWAELADGTRQNFKSKTAPMHLPKGTVIHFRAAGGGGYGSPLERPVDRIQADLDDEYVSPTAACALYDVEVREEPERAEGGWVAVPRKERA</sequence>
<feature type="domain" description="Hydantoinase B/oxoprolinase" evidence="1">
    <location>
        <begin position="8"/>
        <end position="533"/>
    </location>
</feature>
<dbReference type="InterPro" id="IPR045079">
    <property type="entry name" value="Oxoprolinase-like"/>
</dbReference>
<comment type="caution">
    <text evidence="2">The sequence shown here is derived from an EMBL/GenBank/DDBJ whole genome shotgun (WGS) entry which is preliminary data.</text>
</comment>
<evidence type="ECO:0000313" key="3">
    <source>
        <dbReference type="Proteomes" id="UP000606991"/>
    </source>
</evidence>
<protein>
    <submittedName>
        <fullName evidence="2">Hydantoinase B/oxoprolinase family protein</fullName>
    </submittedName>
</protein>
<dbReference type="InterPro" id="IPR003692">
    <property type="entry name" value="Hydantoinase_B"/>
</dbReference>
<dbReference type="Proteomes" id="UP000606991">
    <property type="component" value="Unassembled WGS sequence"/>
</dbReference>
<evidence type="ECO:0000313" key="2">
    <source>
        <dbReference type="EMBL" id="MBJ7594298.1"/>
    </source>
</evidence>
<dbReference type="AlphaFoldDB" id="A0A934JZV6"/>
<dbReference type="PANTHER" id="PTHR11365">
    <property type="entry name" value="5-OXOPROLINASE RELATED"/>
    <property type="match status" value="1"/>
</dbReference>